<gene>
    <name evidence="1" type="ORF">MSSIH_1346</name>
</gene>
<dbReference type="GeneID" id="41605357"/>
<dbReference type="Proteomes" id="UP000033092">
    <property type="component" value="Chromosome"/>
</dbReference>
<dbReference type="PATRIC" id="fig|1434119.4.peg.1709"/>
<dbReference type="EMBL" id="CP009507">
    <property type="protein sequence ID" value="AKB32036.1"/>
    <property type="molecule type" value="Genomic_DNA"/>
</dbReference>
<protein>
    <submittedName>
        <fullName evidence="1">Uncharacterized protein</fullName>
    </submittedName>
</protein>
<dbReference type="HOGENOM" id="CLU_2366260_0_0_2"/>
<accession>A0A0E3LAH6</accession>
<dbReference type="InterPro" id="IPR038475">
    <property type="entry name" value="RecG_C_sf"/>
</dbReference>
<proteinExistence type="predicted"/>
<reference evidence="1 2" key="1">
    <citation type="submission" date="2014-07" db="EMBL/GenBank/DDBJ databases">
        <title>Methanogenic archaea and the global carbon cycle.</title>
        <authorList>
            <person name="Henriksen J.R."/>
            <person name="Luke J."/>
            <person name="Reinhart S."/>
            <person name="Benedict M.N."/>
            <person name="Youngblut N.D."/>
            <person name="Metcalf M.E."/>
            <person name="Whitaker R.J."/>
            <person name="Metcalf W.W."/>
        </authorList>
    </citation>
    <scope>NUCLEOTIDE SEQUENCE [LARGE SCALE GENOMIC DNA]</scope>
    <source>
        <strain evidence="1 2">HI350</strain>
    </source>
</reference>
<dbReference type="Pfam" id="PF13749">
    <property type="entry name" value="HATPase_c_4"/>
    <property type="match status" value="1"/>
</dbReference>
<dbReference type="RefSeq" id="WP_187151886.1">
    <property type="nucleotide sequence ID" value="NZ_CP009507.1"/>
</dbReference>
<sequence length="95" mass="10806">MACDEFESRMPRNNGKRIAEVFFDKKIIEQWGSGVRRMFKEAKAPGLPEPEIIEVGMRVRFIVHLAESIAVQPESKEIKGILDIPQQQAEIPPDS</sequence>
<evidence type="ECO:0000313" key="1">
    <source>
        <dbReference type="EMBL" id="AKB32036.1"/>
    </source>
</evidence>
<dbReference type="KEGG" id="msz:MSSIH_1346"/>
<evidence type="ECO:0000313" key="2">
    <source>
        <dbReference type="Proteomes" id="UP000033092"/>
    </source>
</evidence>
<dbReference type="AlphaFoldDB" id="A0A0E3LAH6"/>
<dbReference type="Gene3D" id="3.30.565.60">
    <property type="match status" value="1"/>
</dbReference>
<name>A0A0E3LAH6_9EURY</name>
<organism evidence="1 2">
    <name type="scientific">Methanosarcina siciliae HI350</name>
    <dbReference type="NCBI Taxonomy" id="1434119"/>
    <lineage>
        <taxon>Archaea</taxon>
        <taxon>Methanobacteriati</taxon>
        <taxon>Methanobacteriota</taxon>
        <taxon>Stenosarchaea group</taxon>
        <taxon>Methanomicrobia</taxon>
        <taxon>Methanosarcinales</taxon>
        <taxon>Methanosarcinaceae</taxon>
        <taxon>Methanosarcina</taxon>
    </lineage>
</organism>